<keyword evidence="3" id="KW-1185">Reference proteome</keyword>
<proteinExistence type="predicted"/>
<name>A0A5D2M2E4_GOSTO</name>
<dbReference type="Gene3D" id="3.40.50.720">
    <property type="entry name" value="NAD(P)-binding Rossmann-like Domain"/>
    <property type="match status" value="1"/>
</dbReference>
<dbReference type="InterPro" id="IPR036291">
    <property type="entry name" value="NAD(P)-bd_dom_sf"/>
</dbReference>
<dbReference type="InterPro" id="IPR008030">
    <property type="entry name" value="NmrA-like"/>
</dbReference>
<sequence length="275" mass="30707">MEKSKVLIIGATGRLGYHLAQFSLQFGHPTYILIRDSSLNDPNKAQKLNFLSTAGAIPLKGPLEDENSLTEAVKQVDVVICSIPSKQALDQKLLLKVIKELGVLRRLIEAEDIPYTCICCNLFMGYLLPSLAQPGLKAPPRDKVTIFGDGNAKAVFVKDVDVAACTINAIDDPRTLNKTLYLRPQGNVYSINELVAMWENKIGRELEKIHVPEEELLLKIKESSYPDNLEMIFIYSAFVKGDHTYFDIDECGVDGTKLYPHLKFTTVNEHLDTLV</sequence>
<dbReference type="EMBL" id="CM017624">
    <property type="protein sequence ID" value="TYH85487.1"/>
    <property type="molecule type" value="Genomic_DNA"/>
</dbReference>
<dbReference type="Proteomes" id="UP000322667">
    <property type="component" value="Chromosome D02"/>
</dbReference>
<dbReference type="SUPFAM" id="SSF51735">
    <property type="entry name" value="NAD(P)-binding Rossmann-fold domains"/>
    <property type="match status" value="1"/>
</dbReference>
<protein>
    <recommendedName>
        <fullName evidence="1">NmrA-like domain-containing protein</fullName>
    </recommendedName>
</protein>
<feature type="domain" description="NmrA-like" evidence="1">
    <location>
        <begin position="105"/>
        <end position="271"/>
    </location>
</feature>
<dbReference type="PANTHER" id="PTHR43349">
    <property type="entry name" value="PINORESINOL REDUCTASE-RELATED"/>
    <property type="match status" value="1"/>
</dbReference>
<reference evidence="2 3" key="1">
    <citation type="submission" date="2019-07" db="EMBL/GenBank/DDBJ databases">
        <title>WGS assembly of Gossypium tomentosum.</title>
        <authorList>
            <person name="Chen Z.J."/>
            <person name="Sreedasyam A."/>
            <person name="Ando A."/>
            <person name="Song Q."/>
            <person name="De L."/>
            <person name="Hulse-Kemp A."/>
            <person name="Ding M."/>
            <person name="Ye W."/>
            <person name="Kirkbride R."/>
            <person name="Jenkins J."/>
            <person name="Plott C."/>
            <person name="Lovell J."/>
            <person name="Lin Y.-M."/>
            <person name="Vaughn R."/>
            <person name="Liu B."/>
            <person name="Li W."/>
            <person name="Simpson S."/>
            <person name="Scheffler B."/>
            <person name="Saski C."/>
            <person name="Grover C."/>
            <person name="Hu G."/>
            <person name="Conover J."/>
            <person name="Carlson J."/>
            <person name="Shu S."/>
            <person name="Boston L."/>
            <person name="Williams M."/>
            <person name="Peterson D."/>
            <person name="Mcgee K."/>
            <person name="Jones D."/>
            <person name="Wendel J."/>
            <person name="Stelly D."/>
            <person name="Grimwood J."/>
            <person name="Schmutz J."/>
        </authorList>
    </citation>
    <scope>NUCLEOTIDE SEQUENCE [LARGE SCALE GENOMIC DNA]</scope>
    <source>
        <strain evidence="2">7179.01</strain>
    </source>
</reference>
<dbReference type="PANTHER" id="PTHR43349:SF34">
    <property type="entry name" value="PINORESINOL-LARICIRESINOL REDUCTASE 3-RELATED"/>
    <property type="match status" value="1"/>
</dbReference>
<organism evidence="2 3">
    <name type="scientific">Gossypium tomentosum</name>
    <name type="common">Hawaiian cotton</name>
    <name type="synonym">Gossypium sandvicense</name>
    <dbReference type="NCBI Taxonomy" id="34277"/>
    <lineage>
        <taxon>Eukaryota</taxon>
        <taxon>Viridiplantae</taxon>
        <taxon>Streptophyta</taxon>
        <taxon>Embryophyta</taxon>
        <taxon>Tracheophyta</taxon>
        <taxon>Spermatophyta</taxon>
        <taxon>Magnoliopsida</taxon>
        <taxon>eudicotyledons</taxon>
        <taxon>Gunneridae</taxon>
        <taxon>Pentapetalae</taxon>
        <taxon>rosids</taxon>
        <taxon>malvids</taxon>
        <taxon>Malvales</taxon>
        <taxon>Malvaceae</taxon>
        <taxon>Malvoideae</taxon>
        <taxon>Gossypium</taxon>
    </lineage>
</organism>
<feature type="domain" description="NmrA-like" evidence="1">
    <location>
        <begin position="2"/>
        <end position="104"/>
    </location>
</feature>
<dbReference type="Gene3D" id="3.90.25.10">
    <property type="entry name" value="UDP-galactose 4-epimerase, domain 1"/>
    <property type="match status" value="1"/>
</dbReference>
<evidence type="ECO:0000313" key="2">
    <source>
        <dbReference type="EMBL" id="TYH85487.1"/>
    </source>
</evidence>
<dbReference type="InterPro" id="IPR050608">
    <property type="entry name" value="NmrA-type/Isoflavone_red_sf"/>
</dbReference>
<gene>
    <name evidence="2" type="ORF">ES332_D02G270100v1</name>
</gene>
<dbReference type="AlphaFoldDB" id="A0A5D2M2E4"/>
<accession>A0A5D2M2E4</accession>
<dbReference type="Pfam" id="PF05368">
    <property type="entry name" value="NmrA"/>
    <property type="match status" value="2"/>
</dbReference>
<evidence type="ECO:0000259" key="1">
    <source>
        <dbReference type="Pfam" id="PF05368"/>
    </source>
</evidence>
<evidence type="ECO:0000313" key="3">
    <source>
        <dbReference type="Proteomes" id="UP000322667"/>
    </source>
</evidence>